<evidence type="ECO:0000313" key="2">
    <source>
        <dbReference type="Proteomes" id="UP000887013"/>
    </source>
</evidence>
<dbReference type="EMBL" id="BMAW01039171">
    <property type="protein sequence ID" value="GFU54791.1"/>
    <property type="molecule type" value="Genomic_DNA"/>
</dbReference>
<reference evidence="1" key="1">
    <citation type="submission" date="2020-08" db="EMBL/GenBank/DDBJ databases">
        <title>Multicomponent nature underlies the extraordinary mechanical properties of spider dragline silk.</title>
        <authorList>
            <person name="Kono N."/>
            <person name="Nakamura H."/>
            <person name="Mori M."/>
            <person name="Yoshida Y."/>
            <person name="Ohtoshi R."/>
            <person name="Malay A.D."/>
            <person name="Moran D.A.P."/>
            <person name="Tomita M."/>
            <person name="Numata K."/>
            <person name="Arakawa K."/>
        </authorList>
    </citation>
    <scope>NUCLEOTIDE SEQUENCE</scope>
</reference>
<keyword evidence="2" id="KW-1185">Reference proteome</keyword>
<name>A0A8X6R2N9_NEPPI</name>
<protein>
    <submittedName>
        <fullName evidence="1">Uncharacterized protein</fullName>
    </submittedName>
</protein>
<comment type="caution">
    <text evidence="1">The sequence shown here is derived from an EMBL/GenBank/DDBJ whole genome shotgun (WGS) entry which is preliminary data.</text>
</comment>
<dbReference type="Proteomes" id="UP000887013">
    <property type="component" value="Unassembled WGS sequence"/>
</dbReference>
<gene>
    <name evidence="1" type="ORF">NPIL_669831</name>
</gene>
<sequence>MLHYWKQEIGSSDPKTKQQIIGGTDQENYEVNNQDASRFFTLDGETPTERTGALHGSRDDVYEERQDPNPVLDGMVARDNATVLATAIEKSVLAANKKGSNEDFGHNAHIHTERTMEHKLIAYFVSQLRGDKASDMNPDSIPELATHRISDVLVIESKRRIGGSKMLVVIVRRSGSCTLLGVR</sequence>
<accession>A0A8X6R2N9</accession>
<evidence type="ECO:0000313" key="1">
    <source>
        <dbReference type="EMBL" id="GFU54791.1"/>
    </source>
</evidence>
<proteinExistence type="predicted"/>
<dbReference type="AlphaFoldDB" id="A0A8X6R2N9"/>
<organism evidence="1 2">
    <name type="scientific">Nephila pilipes</name>
    <name type="common">Giant wood spider</name>
    <name type="synonym">Nephila maculata</name>
    <dbReference type="NCBI Taxonomy" id="299642"/>
    <lineage>
        <taxon>Eukaryota</taxon>
        <taxon>Metazoa</taxon>
        <taxon>Ecdysozoa</taxon>
        <taxon>Arthropoda</taxon>
        <taxon>Chelicerata</taxon>
        <taxon>Arachnida</taxon>
        <taxon>Araneae</taxon>
        <taxon>Araneomorphae</taxon>
        <taxon>Entelegynae</taxon>
        <taxon>Araneoidea</taxon>
        <taxon>Nephilidae</taxon>
        <taxon>Nephila</taxon>
    </lineage>
</organism>